<feature type="domain" description="Lipid/polyisoprenoid-binding YceI-like" evidence="2">
    <location>
        <begin position="28"/>
        <end position="192"/>
    </location>
</feature>
<keyword evidence="4" id="KW-1185">Reference proteome</keyword>
<dbReference type="STRING" id="1424334.W822_15080"/>
<keyword evidence="1" id="KW-0732">Signal</keyword>
<gene>
    <name evidence="3" type="ORF">W822_15080</name>
</gene>
<dbReference type="RefSeq" id="WP_024005969.1">
    <property type="nucleotide sequence ID" value="NZ_KI650980.1"/>
</dbReference>
<dbReference type="InterPro" id="IPR036761">
    <property type="entry name" value="TTHA0802/YceI-like_sf"/>
</dbReference>
<dbReference type="EMBL" id="AYXT01000010">
    <property type="protein sequence ID" value="ETF02072.1"/>
    <property type="molecule type" value="Genomic_DNA"/>
</dbReference>
<dbReference type="Pfam" id="PF04264">
    <property type="entry name" value="YceI"/>
    <property type="match status" value="1"/>
</dbReference>
<feature type="chain" id="PRO_5004771737" description="Lipid/polyisoprenoid-binding YceI-like domain-containing protein" evidence="1">
    <location>
        <begin position="25"/>
        <end position="195"/>
    </location>
</feature>
<organism evidence="3 4">
    <name type="scientific">Advenella kashmirensis W13003</name>
    <dbReference type="NCBI Taxonomy" id="1424334"/>
    <lineage>
        <taxon>Bacteria</taxon>
        <taxon>Pseudomonadati</taxon>
        <taxon>Pseudomonadota</taxon>
        <taxon>Betaproteobacteria</taxon>
        <taxon>Burkholderiales</taxon>
        <taxon>Alcaligenaceae</taxon>
    </lineage>
</organism>
<dbReference type="PANTHER" id="PTHR34406">
    <property type="entry name" value="PROTEIN YCEI"/>
    <property type="match status" value="1"/>
</dbReference>
<protein>
    <recommendedName>
        <fullName evidence="2">Lipid/polyisoprenoid-binding YceI-like domain-containing protein</fullName>
    </recommendedName>
</protein>
<dbReference type="SUPFAM" id="SSF101874">
    <property type="entry name" value="YceI-like"/>
    <property type="match status" value="1"/>
</dbReference>
<sequence length="195" mass="21595">MTSVLRNAAIAAALFSGLSGIAHANTANYEVEPSHTFVTVEVTHFKTSTLRIRFDDIKGTIEADPQQNKGSANIKIDTNSVNSGTKDFDDHLKSADFFNVEKYPDITFAGKTFDYQNNKLANVTGDLTLLGKTHPVTLKNTNYNCYFQPVLKENICGGDFETTIKRSNWGMNWGIDMGIPDEVKILVQIEAIVKK</sequence>
<dbReference type="PATRIC" id="fig|1424334.3.peg.3035"/>
<evidence type="ECO:0000313" key="3">
    <source>
        <dbReference type="EMBL" id="ETF02072.1"/>
    </source>
</evidence>
<evidence type="ECO:0000313" key="4">
    <source>
        <dbReference type="Proteomes" id="UP000018733"/>
    </source>
</evidence>
<dbReference type="Proteomes" id="UP000018733">
    <property type="component" value="Unassembled WGS sequence"/>
</dbReference>
<accession>V8QR24</accession>
<reference evidence="3 4" key="1">
    <citation type="journal article" date="2014" name="Genome Announc.">
        <title>Draft Genome Sequence of Advenella kashmirensis Strain W13003, a Polycyclic Aromatic Hydrocarbon-Degrading Bacterium.</title>
        <authorList>
            <person name="Wang X."/>
            <person name="Jin D."/>
            <person name="Zhou L."/>
            <person name="Wu L."/>
            <person name="An W."/>
            <person name="Zhao L."/>
        </authorList>
    </citation>
    <scope>NUCLEOTIDE SEQUENCE [LARGE SCALE GENOMIC DNA]</scope>
    <source>
        <strain evidence="3 4">W13003</strain>
    </source>
</reference>
<proteinExistence type="predicted"/>
<evidence type="ECO:0000256" key="1">
    <source>
        <dbReference type="SAM" id="SignalP"/>
    </source>
</evidence>
<evidence type="ECO:0000259" key="2">
    <source>
        <dbReference type="SMART" id="SM00867"/>
    </source>
</evidence>
<dbReference type="HOGENOM" id="CLU_071003_1_2_4"/>
<dbReference type="Gene3D" id="2.40.128.110">
    <property type="entry name" value="Lipid/polyisoprenoid-binding, YceI-like"/>
    <property type="match status" value="1"/>
</dbReference>
<comment type="caution">
    <text evidence="3">The sequence shown here is derived from an EMBL/GenBank/DDBJ whole genome shotgun (WGS) entry which is preliminary data.</text>
</comment>
<dbReference type="PANTHER" id="PTHR34406:SF2">
    <property type="entry name" value="PERIPLASMIC PROTEIN"/>
    <property type="match status" value="1"/>
</dbReference>
<name>V8QR24_9BURK</name>
<dbReference type="OrthoDB" id="9811006at2"/>
<dbReference type="InterPro" id="IPR007372">
    <property type="entry name" value="Lipid/polyisoprenoid-bd_YceI"/>
</dbReference>
<dbReference type="SMART" id="SM00867">
    <property type="entry name" value="YceI"/>
    <property type="match status" value="1"/>
</dbReference>
<dbReference type="AlphaFoldDB" id="V8QR24"/>
<feature type="signal peptide" evidence="1">
    <location>
        <begin position="1"/>
        <end position="24"/>
    </location>
</feature>
<dbReference type="eggNOG" id="COG2353">
    <property type="taxonomic scope" value="Bacteria"/>
</dbReference>